<protein>
    <submittedName>
        <fullName evidence="1">Unnamed protein product</fullName>
    </submittedName>
</protein>
<keyword evidence="2" id="KW-1185">Reference proteome</keyword>
<accession>A0ACB5U6Y1</accession>
<dbReference type="Proteomes" id="UP001165064">
    <property type="component" value="Unassembled WGS sequence"/>
</dbReference>
<reference evidence="1" key="1">
    <citation type="submission" date="2023-04" db="EMBL/GenBank/DDBJ databases">
        <title>Ambrosiozyma monospora NBRC 10751.</title>
        <authorList>
            <person name="Ichikawa N."/>
            <person name="Sato H."/>
            <person name="Tonouchi N."/>
        </authorList>
    </citation>
    <scope>NUCLEOTIDE SEQUENCE</scope>
    <source>
        <strain evidence="1">NBRC 10751</strain>
    </source>
</reference>
<name>A0ACB5U6Y1_AMBMO</name>
<sequence length="245" mass="27925">MDFLTESYNQGLQTKDISISILALNGLRLMRAYNLEYPDFFTKLYAILTPQLLHLNYKSRFLRLLDLFMTSTHLSSAMVASFIKRLARLCLTCPPAGIISVIPFIYNLLKRHPTCMLLIHAPDDVSGEGYVDPFDEDELDPAKTNALESSIWELECMMGHYHPNVASLAKILGQKFNKYSYNIEDFLDWNYAKLLETELGKKFKGELTLEFERWDSLIGGEGVDGESESESGDGLKSTYLKGFEY</sequence>
<evidence type="ECO:0000313" key="2">
    <source>
        <dbReference type="Proteomes" id="UP001165064"/>
    </source>
</evidence>
<organism evidence="1 2">
    <name type="scientific">Ambrosiozyma monospora</name>
    <name type="common">Yeast</name>
    <name type="synonym">Endomycopsis monosporus</name>
    <dbReference type="NCBI Taxonomy" id="43982"/>
    <lineage>
        <taxon>Eukaryota</taxon>
        <taxon>Fungi</taxon>
        <taxon>Dikarya</taxon>
        <taxon>Ascomycota</taxon>
        <taxon>Saccharomycotina</taxon>
        <taxon>Pichiomycetes</taxon>
        <taxon>Pichiales</taxon>
        <taxon>Pichiaceae</taxon>
        <taxon>Ambrosiozyma</taxon>
    </lineage>
</organism>
<evidence type="ECO:0000313" key="1">
    <source>
        <dbReference type="EMBL" id="GMF02824.1"/>
    </source>
</evidence>
<comment type="caution">
    <text evidence="1">The sequence shown here is derived from an EMBL/GenBank/DDBJ whole genome shotgun (WGS) entry which is preliminary data.</text>
</comment>
<dbReference type="EMBL" id="BSXS01012682">
    <property type="protein sequence ID" value="GMF02824.1"/>
    <property type="molecule type" value="Genomic_DNA"/>
</dbReference>
<proteinExistence type="predicted"/>
<gene>
    <name evidence="1" type="ORF">Amon02_001157900</name>
</gene>